<accession>A0A385ST06</accession>
<dbReference type="InterPro" id="IPR011577">
    <property type="entry name" value="Cyt_b561_bac/Ni-Hgenase"/>
</dbReference>
<feature type="transmembrane region" description="Helical" evidence="6">
    <location>
        <begin position="20"/>
        <end position="37"/>
    </location>
</feature>
<keyword evidence="4 6" id="KW-1133">Transmembrane helix</keyword>
<evidence type="ECO:0000313" key="8">
    <source>
        <dbReference type="EMBL" id="AYB34349.1"/>
    </source>
</evidence>
<dbReference type="EMBL" id="CP032382">
    <property type="protein sequence ID" value="AYB34349.1"/>
    <property type="molecule type" value="Genomic_DNA"/>
</dbReference>
<dbReference type="GO" id="GO:0020037">
    <property type="term" value="F:heme binding"/>
    <property type="evidence" value="ECO:0007669"/>
    <property type="project" value="TreeGrafter"/>
</dbReference>
<evidence type="ECO:0000256" key="4">
    <source>
        <dbReference type="ARBA" id="ARBA00022989"/>
    </source>
</evidence>
<dbReference type="Gene3D" id="1.20.950.20">
    <property type="entry name" value="Transmembrane di-heme cytochromes, Chain C"/>
    <property type="match status" value="1"/>
</dbReference>
<evidence type="ECO:0000256" key="3">
    <source>
        <dbReference type="ARBA" id="ARBA00022692"/>
    </source>
</evidence>
<dbReference type="Pfam" id="PF01292">
    <property type="entry name" value="Ni_hydr_CYTB"/>
    <property type="match status" value="1"/>
</dbReference>
<name>A0A385ST06_9BACT</name>
<dbReference type="AlphaFoldDB" id="A0A385ST06"/>
<dbReference type="Proteomes" id="UP000266183">
    <property type="component" value="Chromosome"/>
</dbReference>
<reference evidence="9" key="1">
    <citation type="submission" date="2018-09" db="EMBL/GenBank/DDBJ databases">
        <title>Chryseolinea sp. KIS68-18 isolated from soil.</title>
        <authorList>
            <person name="Weon H.-Y."/>
            <person name="Kwon S.-W."/>
            <person name="Lee S.A."/>
        </authorList>
    </citation>
    <scope>NUCLEOTIDE SEQUENCE [LARGE SCALE GENOMIC DNA]</scope>
    <source>
        <strain evidence="9">KIS68-18</strain>
    </source>
</reference>
<evidence type="ECO:0000256" key="5">
    <source>
        <dbReference type="ARBA" id="ARBA00023136"/>
    </source>
</evidence>
<dbReference type="SUPFAM" id="SSF81342">
    <property type="entry name" value="Transmembrane di-heme cytochromes"/>
    <property type="match status" value="1"/>
</dbReference>
<evidence type="ECO:0000256" key="6">
    <source>
        <dbReference type="SAM" id="Phobius"/>
    </source>
</evidence>
<protein>
    <submittedName>
        <fullName evidence="8">Cytochrome B</fullName>
    </submittedName>
</protein>
<feature type="domain" description="Cytochrome b561 bacterial/Ni-hydrogenase" evidence="7">
    <location>
        <begin position="11"/>
        <end position="244"/>
    </location>
</feature>
<evidence type="ECO:0000313" key="9">
    <source>
        <dbReference type="Proteomes" id="UP000266183"/>
    </source>
</evidence>
<keyword evidence="9" id="KW-1185">Reference proteome</keyword>
<feature type="transmembrane region" description="Helical" evidence="6">
    <location>
        <begin position="105"/>
        <end position="125"/>
    </location>
</feature>
<dbReference type="RefSeq" id="WP_119757597.1">
    <property type="nucleotide sequence ID" value="NZ_CP032382.1"/>
</dbReference>
<dbReference type="OrthoDB" id="197262at2"/>
<keyword evidence="2" id="KW-1003">Cell membrane</keyword>
<evidence type="ECO:0000256" key="1">
    <source>
        <dbReference type="ARBA" id="ARBA00004651"/>
    </source>
</evidence>
<dbReference type="KEGG" id="chk:D4L85_28900"/>
<feature type="transmembrane region" description="Helical" evidence="6">
    <location>
        <begin position="212"/>
        <end position="232"/>
    </location>
</feature>
<dbReference type="GO" id="GO:0005886">
    <property type="term" value="C:plasma membrane"/>
    <property type="evidence" value="ECO:0007669"/>
    <property type="project" value="UniProtKB-SubCell"/>
</dbReference>
<gene>
    <name evidence="8" type="ORF">D4L85_28900</name>
</gene>
<dbReference type="GO" id="GO:0022904">
    <property type="term" value="P:respiratory electron transport chain"/>
    <property type="evidence" value="ECO:0007669"/>
    <property type="project" value="InterPro"/>
</dbReference>
<evidence type="ECO:0000256" key="2">
    <source>
        <dbReference type="ARBA" id="ARBA00022475"/>
    </source>
</evidence>
<proteinExistence type="predicted"/>
<dbReference type="GO" id="GO:0009055">
    <property type="term" value="F:electron transfer activity"/>
    <property type="evidence" value="ECO:0007669"/>
    <property type="project" value="InterPro"/>
</dbReference>
<dbReference type="InterPro" id="IPR016174">
    <property type="entry name" value="Di-haem_cyt_TM"/>
</dbReference>
<dbReference type="PANTHER" id="PTHR30485:SF1">
    <property type="entry name" value="CYTOCHROME YDHU-RELATED"/>
    <property type="match status" value="1"/>
</dbReference>
<evidence type="ECO:0000259" key="7">
    <source>
        <dbReference type="Pfam" id="PF01292"/>
    </source>
</evidence>
<feature type="transmembrane region" description="Helical" evidence="6">
    <location>
        <begin position="170"/>
        <end position="192"/>
    </location>
</feature>
<sequence length="247" mass="28150">MPSLSVTNGQHKRWVRISHWIIAMSFVALVFSGYEMLMTHPRLYWGEVGNDLTPALLELPVSRNYHHNGWTQRESFFDRPGSPVSAGRTYDIFNQNGWGRSLHFLAGWFLFVTGAIYLLAGAFTGHFRKRLLPRRDEFTWRSFLRDVGDHLRMQIPKGGGPYGLLQKCTYVTIVFFLLPLMVVTGVTMSPAVTAAYPFLLKMFGGVQSARTIHFFAFVALVLFLVVHVVMVIRSGFRQQMRGMTLGK</sequence>
<comment type="subcellular location">
    <subcellularLocation>
        <location evidence="1">Cell membrane</location>
        <topology evidence="1">Multi-pass membrane protein</topology>
    </subcellularLocation>
</comment>
<dbReference type="PANTHER" id="PTHR30485">
    <property type="entry name" value="NI/FE-HYDROGENASE 1 B-TYPE CYTOCHROME SUBUNIT"/>
    <property type="match status" value="1"/>
</dbReference>
<organism evidence="8 9">
    <name type="scientific">Chryseolinea soli</name>
    <dbReference type="NCBI Taxonomy" id="2321403"/>
    <lineage>
        <taxon>Bacteria</taxon>
        <taxon>Pseudomonadati</taxon>
        <taxon>Bacteroidota</taxon>
        <taxon>Cytophagia</taxon>
        <taxon>Cytophagales</taxon>
        <taxon>Fulvivirgaceae</taxon>
        <taxon>Chryseolinea</taxon>
    </lineage>
</organism>
<keyword evidence="5 6" id="KW-0472">Membrane</keyword>
<keyword evidence="3 6" id="KW-0812">Transmembrane</keyword>
<dbReference type="InterPro" id="IPR051542">
    <property type="entry name" value="Hydrogenase_cytochrome"/>
</dbReference>